<protein>
    <submittedName>
        <fullName evidence="1">Uncharacterized protein</fullName>
    </submittedName>
</protein>
<organism evidence="1 2">
    <name type="scientific">Mya arenaria</name>
    <name type="common">Soft-shell clam</name>
    <dbReference type="NCBI Taxonomy" id="6604"/>
    <lineage>
        <taxon>Eukaryota</taxon>
        <taxon>Metazoa</taxon>
        <taxon>Spiralia</taxon>
        <taxon>Lophotrochozoa</taxon>
        <taxon>Mollusca</taxon>
        <taxon>Bivalvia</taxon>
        <taxon>Autobranchia</taxon>
        <taxon>Heteroconchia</taxon>
        <taxon>Euheterodonta</taxon>
        <taxon>Imparidentia</taxon>
        <taxon>Neoheterodontei</taxon>
        <taxon>Myida</taxon>
        <taxon>Myoidea</taxon>
        <taxon>Myidae</taxon>
        <taxon>Mya</taxon>
    </lineage>
</organism>
<dbReference type="PANTHER" id="PTHR35083:SF3">
    <property type="entry name" value="SI:CH211-91P5.3"/>
    <property type="match status" value="1"/>
</dbReference>
<dbReference type="Pfam" id="PF15112">
    <property type="entry name" value="DUF4559"/>
    <property type="match status" value="1"/>
</dbReference>
<reference evidence="1" key="1">
    <citation type="submission" date="2022-11" db="EMBL/GenBank/DDBJ databases">
        <title>Centuries of genome instability and evolution in soft-shell clam transmissible cancer (bioRxiv).</title>
        <authorList>
            <person name="Hart S.F.M."/>
            <person name="Yonemitsu M.A."/>
            <person name="Giersch R.M."/>
            <person name="Beal B.F."/>
            <person name="Arriagada G."/>
            <person name="Davis B.W."/>
            <person name="Ostrander E.A."/>
            <person name="Goff S.P."/>
            <person name="Metzger M.J."/>
        </authorList>
    </citation>
    <scope>NUCLEOTIDE SEQUENCE</scope>
    <source>
        <strain evidence="1">MELC-2E11</strain>
        <tissue evidence="1">Siphon/mantle</tissue>
    </source>
</reference>
<dbReference type="Proteomes" id="UP001164746">
    <property type="component" value="Chromosome 1"/>
</dbReference>
<name>A0ABY7D8A2_MYAAR</name>
<dbReference type="EMBL" id="CP111012">
    <property type="protein sequence ID" value="WAQ93907.1"/>
    <property type="molecule type" value="Genomic_DNA"/>
</dbReference>
<evidence type="ECO:0000313" key="1">
    <source>
        <dbReference type="EMBL" id="WAQ93907.1"/>
    </source>
</evidence>
<accession>A0ABY7D8A2</accession>
<keyword evidence="2" id="KW-1185">Reference proteome</keyword>
<dbReference type="InterPro" id="IPR027897">
    <property type="entry name" value="DUF4559"/>
</dbReference>
<dbReference type="PANTHER" id="PTHR35083">
    <property type="entry name" value="RGD1565685 PROTEIN"/>
    <property type="match status" value="1"/>
</dbReference>
<evidence type="ECO:0000313" key="2">
    <source>
        <dbReference type="Proteomes" id="UP001164746"/>
    </source>
</evidence>
<sequence length="421" mass="48663">MASKMAFDSTESQNWLRQWKAVFVTRTALLPSVKSKASHLHNGILQKASNEQTCSSDHSPISDKQPIHCRYHEKLRNEINAIHKRKKPSWRNASTDTWRDSEFAVAKLFMQQTGYDDKSSFDEIDFNGLAAFIYNCGQFTKNVEILSDESRHSVKCELSECKIEDDLAQLQVEMENKATLQRMDPRPISTDYTIYITLSSMTMAEAVFRRVVSMVIQSRHSVEFEFSKCKIEPEEDVTKFQVEMENQVALQRMDPRPVSTDYTIDFTLSFITMSATVFRHFVTMVIQSGHFVKCKFLACAIEPERNETQLQVEIENQAALQRMNPRPVSTDYTIDIKLFHTTMSAAAFRRFVSLVKQSRHSVKCELERCRITPKQDVRNLIVEMKSQAALTVTHFVKHPYKIWDISFLVNVKVLPDVLLTF</sequence>
<proteinExistence type="predicted"/>
<gene>
    <name evidence="1" type="ORF">MAR_006378</name>
</gene>